<keyword evidence="5" id="KW-0805">Transcription regulation</keyword>
<gene>
    <name evidence="11" type="ORF">SPARVUS_LOCUS13463497</name>
</gene>
<dbReference type="SUPFAM" id="SSF48508">
    <property type="entry name" value="Nuclear receptor ligand-binding domain"/>
    <property type="match status" value="1"/>
</dbReference>
<dbReference type="SMART" id="SM00430">
    <property type="entry name" value="HOLI"/>
    <property type="match status" value="1"/>
</dbReference>
<dbReference type="Gene3D" id="1.10.565.10">
    <property type="entry name" value="Retinoid X Receptor"/>
    <property type="match status" value="1"/>
</dbReference>
<dbReference type="PANTHER" id="PTHR24082">
    <property type="entry name" value="NUCLEAR HORMONE RECEPTOR"/>
    <property type="match status" value="1"/>
</dbReference>
<accession>A0ABN9G4Z7</accession>
<evidence type="ECO:0000256" key="2">
    <source>
        <dbReference type="ARBA" id="ARBA00022723"/>
    </source>
</evidence>
<sequence>MDMYMRRKCQECRLRKCKQMGMLAECNIAGLLTEIQCKSKRLVRKNIKLSSEKSFEEEYEGLELKQVTSTTKTNRVKAELTQEQIQLLQYVMESYNKHRLPQDLTSKLIQDNLSTDDNFVFLTNMATNHVQILVEFTKKIPGFQTLDHEDQIALLKGSAVEAMFLRSAEFFNKKLINSHTEVLEERIRNSGISLEYINPMFSFYKSLGELKMTEEEYALLTAVVILTPDRQFLRDKESVEKLQESFLHILEKLCKQNHPNNPQQFARLLGRLTELRTFSHHHTDMVMSWRVSDHKFTPLLCEIWDVQ</sequence>
<dbReference type="PRINTS" id="PR00398">
    <property type="entry name" value="STRDHORMONER"/>
</dbReference>
<dbReference type="InterPro" id="IPR000536">
    <property type="entry name" value="Nucl_hrmn_rcpt_lig-bd"/>
</dbReference>
<comment type="caution">
    <text evidence="11">The sequence shown here is derived from an EMBL/GenBank/DDBJ whole genome shotgun (WGS) entry which is preliminary data.</text>
</comment>
<evidence type="ECO:0000256" key="3">
    <source>
        <dbReference type="ARBA" id="ARBA00022771"/>
    </source>
</evidence>
<evidence type="ECO:0000256" key="5">
    <source>
        <dbReference type="ARBA" id="ARBA00023015"/>
    </source>
</evidence>
<organism evidence="11 12">
    <name type="scientific">Staurois parvus</name>
    <dbReference type="NCBI Taxonomy" id="386267"/>
    <lineage>
        <taxon>Eukaryota</taxon>
        <taxon>Metazoa</taxon>
        <taxon>Chordata</taxon>
        <taxon>Craniata</taxon>
        <taxon>Vertebrata</taxon>
        <taxon>Euteleostomi</taxon>
        <taxon>Amphibia</taxon>
        <taxon>Batrachia</taxon>
        <taxon>Anura</taxon>
        <taxon>Neobatrachia</taxon>
        <taxon>Ranoidea</taxon>
        <taxon>Ranidae</taxon>
        <taxon>Staurois</taxon>
    </lineage>
</organism>
<feature type="domain" description="NR LBD" evidence="10">
    <location>
        <begin position="83"/>
        <end position="307"/>
    </location>
</feature>
<evidence type="ECO:0000256" key="9">
    <source>
        <dbReference type="ARBA" id="ARBA00023242"/>
    </source>
</evidence>
<keyword evidence="2" id="KW-0479">Metal-binding</keyword>
<keyword evidence="12" id="KW-1185">Reference proteome</keyword>
<evidence type="ECO:0000259" key="10">
    <source>
        <dbReference type="PROSITE" id="PS51843"/>
    </source>
</evidence>
<evidence type="ECO:0000256" key="4">
    <source>
        <dbReference type="ARBA" id="ARBA00022833"/>
    </source>
</evidence>
<name>A0ABN9G4Z7_9NEOB</name>
<dbReference type="PRINTS" id="PR00546">
    <property type="entry name" value="THYROIDHORMR"/>
</dbReference>
<dbReference type="PROSITE" id="PS51843">
    <property type="entry name" value="NR_LBD"/>
    <property type="match status" value="1"/>
</dbReference>
<dbReference type="InterPro" id="IPR035500">
    <property type="entry name" value="NHR-like_dom_sf"/>
</dbReference>
<proteinExistence type="inferred from homology"/>
<dbReference type="InterPro" id="IPR050234">
    <property type="entry name" value="Nuclear_hormone_rcpt_NR1"/>
</dbReference>
<reference evidence="11" key="1">
    <citation type="submission" date="2023-05" db="EMBL/GenBank/DDBJ databases">
        <authorList>
            <person name="Stuckert A."/>
        </authorList>
    </citation>
    <scope>NUCLEOTIDE SEQUENCE</scope>
</reference>
<dbReference type="InterPro" id="IPR001723">
    <property type="entry name" value="Nuclear_hrmn_rcpt"/>
</dbReference>
<evidence type="ECO:0000313" key="12">
    <source>
        <dbReference type="Proteomes" id="UP001162483"/>
    </source>
</evidence>
<keyword evidence="9" id="KW-0539">Nucleus</keyword>
<evidence type="ECO:0000256" key="6">
    <source>
        <dbReference type="ARBA" id="ARBA00023125"/>
    </source>
</evidence>
<dbReference type="Pfam" id="PF00104">
    <property type="entry name" value="Hormone_recep"/>
    <property type="match status" value="1"/>
</dbReference>
<evidence type="ECO:0000256" key="1">
    <source>
        <dbReference type="ARBA" id="ARBA00008092"/>
    </source>
</evidence>
<protein>
    <recommendedName>
        <fullName evidence="10">NR LBD domain-containing protein</fullName>
    </recommendedName>
</protein>
<keyword evidence="3" id="KW-0863">Zinc-finger</keyword>
<keyword evidence="6" id="KW-0238">DNA-binding</keyword>
<evidence type="ECO:0000256" key="7">
    <source>
        <dbReference type="ARBA" id="ARBA00023163"/>
    </source>
</evidence>
<dbReference type="PANTHER" id="PTHR24082:SF155">
    <property type="entry name" value="BILE ACID RECEPTOR"/>
    <property type="match status" value="1"/>
</dbReference>
<dbReference type="InterPro" id="IPR001728">
    <property type="entry name" value="ThyrH_rcpt"/>
</dbReference>
<evidence type="ECO:0000313" key="11">
    <source>
        <dbReference type="EMBL" id="CAI9604450.1"/>
    </source>
</evidence>
<dbReference type="EMBL" id="CATNWA010017971">
    <property type="protein sequence ID" value="CAI9604450.1"/>
    <property type="molecule type" value="Genomic_DNA"/>
</dbReference>
<keyword evidence="7" id="KW-0804">Transcription</keyword>
<keyword evidence="8" id="KW-0675">Receptor</keyword>
<comment type="similarity">
    <text evidence="1">Belongs to the nuclear hormone receptor family. NR1 subfamily.</text>
</comment>
<keyword evidence="4" id="KW-0862">Zinc</keyword>
<evidence type="ECO:0000256" key="8">
    <source>
        <dbReference type="ARBA" id="ARBA00023170"/>
    </source>
</evidence>
<dbReference type="Proteomes" id="UP001162483">
    <property type="component" value="Unassembled WGS sequence"/>
</dbReference>